<proteinExistence type="predicted"/>
<protein>
    <submittedName>
        <fullName evidence="1">Uncharacterized protein</fullName>
    </submittedName>
</protein>
<organism evidence="1 2">
    <name type="scientific">Pirellula staleyi (strain ATCC 27377 / DSM 6068 / ICPB 4128)</name>
    <name type="common">Pirella staleyi</name>
    <dbReference type="NCBI Taxonomy" id="530564"/>
    <lineage>
        <taxon>Bacteria</taxon>
        <taxon>Pseudomonadati</taxon>
        <taxon>Planctomycetota</taxon>
        <taxon>Planctomycetia</taxon>
        <taxon>Pirellulales</taxon>
        <taxon>Pirellulaceae</taxon>
        <taxon>Pirellula</taxon>
    </lineage>
</organism>
<keyword evidence="2" id="KW-1185">Reference proteome</keyword>
<dbReference type="AlphaFoldDB" id="D2R354"/>
<gene>
    <name evidence="1" type="ordered locus">Psta_4137</name>
</gene>
<dbReference type="Proteomes" id="UP000001887">
    <property type="component" value="Chromosome"/>
</dbReference>
<reference evidence="1 2" key="1">
    <citation type="journal article" date="2009" name="Stand. Genomic Sci.">
        <title>Complete genome sequence of Pirellula staleyi type strain (ATCC 27377).</title>
        <authorList>
            <person name="Clum A."/>
            <person name="Tindall B.J."/>
            <person name="Sikorski J."/>
            <person name="Ivanova N."/>
            <person name="Mavrommatis K."/>
            <person name="Lucas S."/>
            <person name="Glavina del Rio T."/>
            <person name="Nolan M."/>
            <person name="Chen F."/>
            <person name="Tice H."/>
            <person name="Pitluck S."/>
            <person name="Cheng J.F."/>
            <person name="Chertkov O."/>
            <person name="Brettin T."/>
            <person name="Han C."/>
            <person name="Detter J.C."/>
            <person name="Kuske C."/>
            <person name="Bruce D."/>
            <person name="Goodwin L."/>
            <person name="Ovchinikova G."/>
            <person name="Pati A."/>
            <person name="Mikhailova N."/>
            <person name="Chen A."/>
            <person name="Palaniappan K."/>
            <person name="Land M."/>
            <person name="Hauser L."/>
            <person name="Chang Y.J."/>
            <person name="Jeffries C.D."/>
            <person name="Chain P."/>
            <person name="Rohde M."/>
            <person name="Goker M."/>
            <person name="Bristow J."/>
            <person name="Eisen J.A."/>
            <person name="Markowitz V."/>
            <person name="Hugenholtz P."/>
            <person name="Kyrpides N.C."/>
            <person name="Klenk H.P."/>
            <person name="Lapidus A."/>
        </authorList>
    </citation>
    <scope>NUCLEOTIDE SEQUENCE [LARGE SCALE GENOMIC DNA]</scope>
    <source>
        <strain evidence="2">ATCC 27377 / DSM 6068 / ICPB 4128</strain>
    </source>
</reference>
<evidence type="ECO:0000313" key="1">
    <source>
        <dbReference type="EMBL" id="ADB18787.1"/>
    </source>
</evidence>
<dbReference type="EMBL" id="CP001848">
    <property type="protein sequence ID" value="ADB18787.1"/>
    <property type="molecule type" value="Genomic_DNA"/>
</dbReference>
<sequence length="75" mass="8481">MWFSAGFLFARRPAQVDTQEQSGGFRPKPVIGWIAVKGVLAADNKYGFEVYWGRRVYLVRCGLRFLGEPSALRAD</sequence>
<dbReference type="KEGG" id="psl:Psta_4137"/>
<dbReference type="HOGENOM" id="CLU_2667905_0_0_0"/>
<evidence type="ECO:0000313" key="2">
    <source>
        <dbReference type="Proteomes" id="UP000001887"/>
    </source>
</evidence>
<accession>D2R354</accession>
<name>D2R354_PIRSD</name>